<proteinExistence type="inferred from homology"/>
<dbReference type="GO" id="GO:0051252">
    <property type="term" value="P:regulation of RNA metabolic process"/>
    <property type="evidence" value="ECO:0007669"/>
    <property type="project" value="InterPro"/>
</dbReference>
<dbReference type="PANTHER" id="PTHR33254">
    <property type="entry name" value="4-HYDROXY-4-METHYL-2-OXOGLUTARATE ALDOLASE 3-RELATED"/>
    <property type="match status" value="1"/>
</dbReference>
<comment type="similarity">
    <text evidence="2">Belongs to the RraA family.</text>
</comment>
<dbReference type="InterPro" id="IPR005493">
    <property type="entry name" value="RraA/RraA-like"/>
</dbReference>
<dbReference type="SUPFAM" id="SSF89562">
    <property type="entry name" value="RraA-like"/>
    <property type="match status" value="1"/>
</dbReference>
<dbReference type="Pfam" id="PF03737">
    <property type="entry name" value="RraA-like"/>
    <property type="match status" value="1"/>
</dbReference>
<dbReference type="RefSeq" id="WP_108605018.1">
    <property type="nucleotide sequence ID" value="NZ_CP026604.1"/>
</dbReference>
<dbReference type="PANTHER" id="PTHR33254:SF29">
    <property type="entry name" value="REGULATOR OF RIBONUCLEASE ACTIVITY A"/>
    <property type="match status" value="1"/>
</dbReference>
<evidence type="ECO:0000256" key="1">
    <source>
        <dbReference type="ARBA" id="ARBA00022490"/>
    </source>
</evidence>
<evidence type="ECO:0000313" key="4">
    <source>
        <dbReference type="EMBL" id="AWB68977.1"/>
    </source>
</evidence>
<dbReference type="InterPro" id="IPR014339">
    <property type="entry name" value="RraA_gpbac"/>
</dbReference>
<accession>A0A2S0VXM7</accession>
<dbReference type="NCBIfam" id="TIGR01935">
    <property type="entry name" value="NOT-MenG"/>
    <property type="match status" value="1"/>
</dbReference>
<gene>
    <name evidence="2 4" type="primary">rraA</name>
    <name evidence="4" type="ORF">C2869_09015</name>
</gene>
<evidence type="ECO:0000256" key="3">
    <source>
        <dbReference type="PIRSR" id="PIRSR605493-1"/>
    </source>
</evidence>
<dbReference type="InterPro" id="IPR036704">
    <property type="entry name" value="RraA/RraA-like_sf"/>
</dbReference>
<dbReference type="NCBIfam" id="NF006875">
    <property type="entry name" value="PRK09372.1"/>
    <property type="match status" value="1"/>
</dbReference>
<protein>
    <recommendedName>
        <fullName evidence="2">Regulator of ribonuclease activity A</fullName>
    </recommendedName>
</protein>
<keyword evidence="3" id="KW-0479">Metal-binding</keyword>
<sequence length="169" mass="18048">MEYSTSELCDLYTDMVDVVEPIFSHFGALSAFSGALVTVKCFESNGLIKNVLQQDGQGQVLLIDGGGSIRRALIDAEIAELAASNNWAGIVCHGAVRDVDLIEEIEIGIMALVSIPVGADDDTYGEENIPVNFAGVSFLPQDMLYADSTGIVLSAEALELVEDDESEDE</sequence>
<dbReference type="AlphaFoldDB" id="A0A2S0VXM7"/>
<dbReference type="GO" id="GO:0046872">
    <property type="term" value="F:metal ion binding"/>
    <property type="evidence" value="ECO:0007669"/>
    <property type="project" value="UniProtKB-KW"/>
</dbReference>
<dbReference type="EMBL" id="CP026604">
    <property type="protein sequence ID" value="AWB68977.1"/>
    <property type="molecule type" value="Genomic_DNA"/>
</dbReference>
<dbReference type="NCBIfam" id="TIGR02998">
    <property type="entry name" value="RraA_entero"/>
    <property type="match status" value="1"/>
</dbReference>
<dbReference type="Gene3D" id="3.50.30.40">
    <property type="entry name" value="Ribonuclease E inhibitor RraA/RraA-like"/>
    <property type="match status" value="1"/>
</dbReference>
<evidence type="ECO:0000313" key="5">
    <source>
        <dbReference type="Proteomes" id="UP000244441"/>
    </source>
</evidence>
<feature type="binding site" evidence="3">
    <location>
        <position position="97"/>
    </location>
    <ligand>
        <name>substrate</name>
    </ligand>
</feature>
<dbReference type="GO" id="GO:0060698">
    <property type="term" value="F:endoribonuclease inhibitor activity"/>
    <property type="evidence" value="ECO:0007669"/>
    <property type="project" value="UniProtKB-UniRule"/>
</dbReference>
<comment type="subunit">
    <text evidence="2">Homotrimer. Binds to both RNA-binding sites in the C-terminal region of Rne and to RhlB.</text>
</comment>
<comment type="cofactor">
    <cofactor evidence="3">
        <name>Mg(2+)</name>
        <dbReference type="ChEBI" id="CHEBI:18420"/>
    </cofactor>
</comment>
<keyword evidence="5" id="KW-1185">Reference proteome</keyword>
<keyword evidence="1 2" id="KW-0963">Cytoplasm</keyword>
<organism evidence="4 5">
    <name type="scientific">Saccharobesus litoralis</name>
    <dbReference type="NCBI Taxonomy" id="2172099"/>
    <lineage>
        <taxon>Bacteria</taxon>
        <taxon>Pseudomonadati</taxon>
        <taxon>Pseudomonadota</taxon>
        <taxon>Gammaproteobacteria</taxon>
        <taxon>Alteromonadales</taxon>
        <taxon>Alteromonadaceae</taxon>
        <taxon>Saccharobesus</taxon>
    </lineage>
</organism>
<comment type="subcellular location">
    <subcellularLocation>
        <location evidence="2">Cytoplasm</location>
    </subcellularLocation>
</comment>
<dbReference type="CDD" id="cd16841">
    <property type="entry name" value="RraA_family"/>
    <property type="match status" value="1"/>
</dbReference>
<comment type="function">
    <text evidence="2">Globally modulates RNA abundance by binding to RNase E (Rne) and regulating its endonucleolytic activity. Can modulate Rne action in a substrate-dependent manner by altering the composition of the degradosome. Modulates RNA-binding and helicase activities of the degradosome.</text>
</comment>
<dbReference type="GO" id="GO:0005737">
    <property type="term" value="C:cytoplasm"/>
    <property type="evidence" value="ECO:0007669"/>
    <property type="project" value="UniProtKB-SubCell"/>
</dbReference>
<feature type="binding site" evidence="3">
    <location>
        <position position="98"/>
    </location>
    <ligand>
        <name>Mg(2+)</name>
        <dbReference type="ChEBI" id="CHEBI:18420"/>
    </ligand>
</feature>
<dbReference type="Proteomes" id="UP000244441">
    <property type="component" value="Chromosome"/>
</dbReference>
<dbReference type="KEGG" id="cate:C2869_09015"/>
<dbReference type="HAMAP" id="MF_00471">
    <property type="entry name" value="RraA"/>
    <property type="match status" value="1"/>
</dbReference>
<evidence type="ECO:0000256" key="2">
    <source>
        <dbReference type="HAMAP-Rule" id="MF_00471"/>
    </source>
</evidence>
<reference evidence="4 5" key="1">
    <citation type="submission" date="2018-01" db="EMBL/GenBank/DDBJ databases">
        <title>Genome sequence of a Cantenovulum-like bacteria.</title>
        <authorList>
            <person name="Tan W.R."/>
            <person name="Lau N.-S."/>
            <person name="Go F."/>
            <person name="Amirul A.-A.A."/>
        </authorList>
    </citation>
    <scope>NUCLEOTIDE SEQUENCE [LARGE SCALE GENOMIC DNA]</scope>
    <source>
        <strain evidence="4 5">CCB-QB4</strain>
    </source>
</reference>
<name>A0A2S0VXM7_9ALTE</name>
<keyword evidence="3" id="KW-0460">Magnesium</keyword>
<dbReference type="GO" id="GO:0019899">
    <property type="term" value="F:enzyme binding"/>
    <property type="evidence" value="ECO:0007669"/>
    <property type="project" value="UniProtKB-UniRule"/>
</dbReference>
<dbReference type="InterPro" id="IPR010203">
    <property type="entry name" value="RraA"/>
</dbReference>
<dbReference type="OrthoDB" id="943692at2"/>